<feature type="compositionally biased region" description="Low complexity" evidence="1">
    <location>
        <begin position="38"/>
        <end position="47"/>
    </location>
</feature>
<evidence type="ECO:0000256" key="1">
    <source>
        <dbReference type="SAM" id="MobiDB-lite"/>
    </source>
</evidence>
<comment type="caution">
    <text evidence="2">The sequence shown here is derived from an EMBL/GenBank/DDBJ whole genome shotgun (WGS) entry which is preliminary data.</text>
</comment>
<dbReference type="Proteomes" id="UP001066276">
    <property type="component" value="Chromosome 12"/>
</dbReference>
<dbReference type="AlphaFoldDB" id="A0AAV7LC19"/>
<reference evidence="2" key="1">
    <citation type="journal article" date="2022" name="bioRxiv">
        <title>Sequencing and chromosome-scale assembly of the giantPleurodeles waltlgenome.</title>
        <authorList>
            <person name="Brown T."/>
            <person name="Elewa A."/>
            <person name="Iarovenko S."/>
            <person name="Subramanian E."/>
            <person name="Araus A.J."/>
            <person name="Petzold A."/>
            <person name="Susuki M."/>
            <person name="Suzuki K.-i.T."/>
            <person name="Hayashi T."/>
            <person name="Toyoda A."/>
            <person name="Oliveira C."/>
            <person name="Osipova E."/>
            <person name="Leigh N.D."/>
            <person name="Simon A."/>
            <person name="Yun M.H."/>
        </authorList>
    </citation>
    <scope>NUCLEOTIDE SEQUENCE</scope>
    <source>
        <strain evidence="2">20211129_DDA</strain>
        <tissue evidence="2">Liver</tissue>
    </source>
</reference>
<dbReference type="EMBL" id="JANPWB010000016">
    <property type="protein sequence ID" value="KAJ1085145.1"/>
    <property type="molecule type" value="Genomic_DNA"/>
</dbReference>
<accession>A0AAV7LC19</accession>
<proteinExistence type="predicted"/>
<protein>
    <submittedName>
        <fullName evidence="2">Uncharacterized protein</fullName>
    </submittedName>
</protein>
<feature type="compositionally biased region" description="Polar residues" evidence="1">
    <location>
        <begin position="67"/>
        <end position="77"/>
    </location>
</feature>
<name>A0AAV7LC19_PLEWA</name>
<sequence length="157" mass="16340">MRSGGALPQQMVSSGRGDCPPGRPGRRRPVPRLRRHAAAPVRPRAIPSQATGPKQPPPYPGVAALQRRQSGQLSDHSNGAAPDFPNDLGIASDPAAALIRRGPGTPHRGPDTGRSASPVLTLPSRCLRNSPARSGPAKTSPQAPPKRLQGYGLSLAL</sequence>
<feature type="compositionally biased region" description="Basic residues" evidence="1">
    <location>
        <begin position="24"/>
        <end position="37"/>
    </location>
</feature>
<gene>
    <name evidence="2" type="ORF">NDU88_005278</name>
</gene>
<keyword evidence="3" id="KW-1185">Reference proteome</keyword>
<organism evidence="2 3">
    <name type="scientific">Pleurodeles waltl</name>
    <name type="common">Iberian ribbed newt</name>
    <dbReference type="NCBI Taxonomy" id="8319"/>
    <lineage>
        <taxon>Eukaryota</taxon>
        <taxon>Metazoa</taxon>
        <taxon>Chordata</taxon>
        <taxon>Craniata</taxon>
        <taxon>Vertebrata</taxon>
        <taxon>Euteleostomi</taxon>
        <taxon>Amphibia</taxon>
        <taxon>Batrachia</taxon>
        <taxon>Caudata</taxon>
        <taxon>Salamandroidea</taxon>
        <taxon>Salamandridae</taxon>
        <taxon>Pleurodelinae</taxon>
        <taxon>Pleurodeles</taxon>
    </lineage>
</organism>
<evidence type="ECO:0000313" key="3">
    <source>
        <dbReference type="Proteomes" id="UP001066276"/>
    </source>
</evidence>
<feature type="region of interest" description="Disordered" evidence="1">
    <location>
        <begin position="1"/>
        <end position="157"/>
    </location>
</feature>
<evidence type="ECO:0000313" key="2">
    <source>
        <dbReference type="EMBL" id="KAJ1085145.1"/>
    </source>
</evidence>